<evidence type="ECO:0000313" key="2">
    <source>
        <dbReference type="Proteomes" id="UP001596549"/>
    </source>
</evidence>
<evidence type="ECO:0000313" key="1">
    <source>
        <dbReference type="EMBL" id="MFC7370398.1"/>
    </source>
</evidence>
<organism evidence="1 2">
    <name type="scientific">Fictibacillus iocasae</name>
    <dbReference type="NCBI Taxonomy" id="2715437"/>
    <lineage>
        <taxon>Bacteria</taxon>
        <taxon>Bacillati</taxon>
        <taxon>Bacillota</taxon>
        <taxon>Bacilli</taxon>
        <taxon>Bacillales</taxon>
        <taxon>Fictibacillaceae</taxon>
        <taxon>Fictibacillus</taxon>
    </lineage>
</organism>
<protein>
    <submittedName>
        <fullName evidence="1">Uncharacterized protein</fullName>
    </submittedName>
</protein>
<name>A0ABW2NMQ3_9BACL</name>
<keyword evidence="2" id="KW-1185">Reference proteome</keyword>
<reference evidence="2" key="1">
    <citation type="journal article" date="2019" name="Int. J. Syst. Evol. Microbiol.">
        <title>The Global Catalogue of Microorganisms (GCM) 10K type strain sequencing project: providing services to taxonomists for standard genome sequencing and annotation.</title>
        <authorList>
            <consortium name="The Broad Institute Genomics Platform"/>
            <consortium name="The Broad Institute Genome Sequencing Center for Infectious Disease"/>
            <person name="Wu L."/>
            <person name="Ma J."/>
        </authorList>
    </citation>
    <scope>NUCLEOTIDE SEQUENCE [LARGE SCALE GENOMIC DNA]</scope>
    <source>
        <strain evidence="2">NBRC 106396</strain>
    </source>
</reference>
<proteinExistence type="predicted"/>
<comment type="caution">
    <text evidence="1">The sequence shown here is derived from an EMBL/GenBank/DDBJ whole genome shotgun (WGS) entry which is preliminary data.</text>
</comment>
<gene>
    <name evidence="1" type="ORF">ACFQPF_01760</name>
</gene>
<dbReference type="RefSeq" id="WP_379745621.1">
    <property type="nucleotide sequence ID" value="NZ_JBHTCP010000003.1"/>
</dbReference>
<accession>A0ABW2NMQ3</accession>
<dbReference type="EMBL" id="JBHTCP010000003">
    <property type="protein sequence ID" value="MFC7370398.1"/>
    <property type="molecule type" value="Genomic_DNA"/>
</dbReference>
<sequence length="58" mass="6574">MRFLLKTILLIGAGMMGYKYRYRLLNMALGVPAIRRFAVGSAMSFPGVRSKVMDDIFE</sequence>
<dbReference type="Proteomes" id="UP001596549">
    <property type="component" value="Unassembled WGS sequence"/>
</dbReference>